<feature type="non-terminal residue" evidence="3">
    <location>
        <position position="349"/>
    </location>
</feature>
<proteinExistence type="predicted"/>
<dbReference type="InterPro" id="IPR036047">
    <property type="entry name" value="F-box-like_dom_sf"/>
</dbReference>
<sequence>MSFLANSLSSSPTSLRSRKSSRKLRGKLPRDSLPRMLCFKEKCALVDRALAAKAAVPSIKDNEPVPEDERGRIRALRIQCRMAFTRTRPSRMLRKKRSPNPKHSALANSIAGCDAFLAHAALLALPNEILLEIFMFSRDAVDIDQQLKVVLSMRMVCRLWSDIVREYPHFWSTVTIALCSGRALRRFVSLSLERSRSLGLHVRLVRTSGHNNSMHVALGASTSRAVIRWLQDTQLPARISRLTIEAFTLDDFLAVYLLSHCGPELQTVEIRWWTPELRAAIMRLNNQLITMDVPSPLVHHHFQFGSVLRKLSVRMYTSAAVAFCARMEDASVLEELRITFVDKLNRAPN</sequence>
<feature type="domain" description="F-box" evidence="2">
    <location>
        <begin position="123"/>
        <end position="176"/>
    </location>
</feature>
<name>A0A0D7AUK4_9AGAR</name>
<evidence type="ECO:0000256" key="1">
    <source>
        <dbReference type="SAM" id="MobiDB-lite"/>
    </source>
</evidence>
<organism evidence="3 4">
    <name type="scientific">Cylindrobasidium torrendii FP15055 ss-10</name>
    <dbReference type="NCBI Taxonomy" id="1314674"/>
    <lineage>
        <taxon>Eukaryota</taxon>
        <taxon>Fungi</taxon>
        <taxon>Dikarya</taxon>
        <taxon>Basidiomycota</taxon>
        <taxon>Agaricomycotina</taxon>
        <taxon>Agaricomycetes</taxon>
        <taxon>Agaricomycetidae</taxon>
        <taxon>Agaricales</taxon>
        <taxon>Marasmiineae</taxon>
        <taxon>Physalacriaceae</taxon>
        <taxon>Cylindrobasidium</taxon>
    </lineage>
</organism>
<evidence type="ECO:0000313" key="3">
    <source>
        <dbReference type="EMBL" id="KIY60971.1"/>
    </source>
</evidence>
<dbReference type="AlphaFoldDB" id="A0A0D7AUK4"/>
<feature type="region of interest" description="Disordered" evidence="1">
    <location>
        <begin position="1"/>
        <end position="27"/>
    </location>
</feature>
<dbReference type="Proteomes" id="UP000054007">
    <property type="component" value="Unassembled WGS sequence"/>
</dbReference>
<dbReference type="InterPro" id="IPR001810">
    <property type="entry name" value="F-box_dom"/>
</dbReference>
<evidence type="ECO:0000313" key="4">
    <source>
        <dbReference type="Proteomes" id="UP000054007"/>
    </source>
</evidence>
<reference evidence="3 4" key="1">
    <citation type="journal article" date="2015" name="Fungal Genet. Biol.">
        <title>Evolution of novel wood decay mechanisms in Agaricales revealed by the genome sequences of Fistulina hepatica and Cylindrobasidium torrendii.</title>
        <authorList>
            <person name="Floudas D."/>
            <person name="Held B.W."/>
            <person name="Riley R."/>
            <person name="Nagy L.G."/>
            <person name="Koehler G."/>
            <person name="Ransdell A.S."/>
            <person name="Younus H."/>
            <person name="Chow J."/>
            <person name="Chiniquy J."/>
            <person name="Lipzen A."/>
            <person name="Tritt A."/>
            <person name="Sun H."/>
            <person name="Haridas S."/>
            <person name="LaButti K."/>
            <person name="Ohm R.A."/>
            <person name="Kues U."/>
            <person name="Blanchette R.A."/>
            <person name="Grigoriev I.V."/>
            <person name="Minto R.E."/>
            <person name="Hibbett D.S."/>
        </authorList>
    </citation>
    <scope>NUCLEOTIDE SEQUENCE [LARGE SCALE GENOMIC DNA]</scope>
    <source>
        <strain evidence="3 4">FP15055 ss-10</strain>
    </source>
</reference>
<dbReference type="EMBL" id="KN881122">
    <property type="protein sequence ID" value="KIY60971.1"/>
    <property type="molecule type" value="Genomic_DNA"/>
</dbReference>
<feature type="compositionally biased region" description="Basic residues" evidence="1">
    <location>
        <begin position="16"/>
        <end position="27"/>
    </location>
</feature>
<dbReference type="SUPFAM" id="SSF81383">
    <property type="entry name" value="F-box domain"/>
    <property type="match status" value="1"/>
</dbReference>
<accession>A0A0D7AUK4</accession>
<keyword evidence="4" id="KW-1185">Reference proteome</keyword>
<dbReference type="Gene3D" id="1.20.1280.50">
    <property type="match status" value="1"/>
</dbReference>
<dbReference type="Pfam" id="PF12937">
    <property type="entry name" value="F-box-like"/>
    <property type="match status" value="1"/>
</dbReference>
<protein>
    <recommendedName>
        <fullName evidence="2">F-box domain-containing protein</fullName>
    </recommendedName>
</protein>
<evidence type="ECO:0000259" key="2">
    <source>
        <dbReference type="Pfam" id="PF12937"/>
    </source>
</evidence>
<gene>
    <name evidence="3" type="ORF">CYLTODRAFT_481248</name>
</gene>